<keyword evidence="3 9" id="KW-0808">Transferase</keyword>
<evidence type="ECO:0000256" key="5">
    <source>
        <dbReference type="ARBA" id="ARBA00022989"/>
    </source>
</evidence>
<feature type="transmembrane region" description="Helical" evidence="7">
    <location>
        <begin position="149"/>
        <end position="169"/>
    </location>
</feature>
<keyword evidence="4 7" id="KW-0812">Transmembrane</keyword>
<feature type="transmembrane region" description="Helical" evidence="7">
    <location>
        <begin position="44"/>
        <end position="68"/>
    </location>
</feature>
<dbReference type="EMBL" id="LT906446">
    <property type="protein sequence ID" value="SNU93823.1"/>
    <property type="molecule type" value="Genomic_DNA"/>
</dbReference>
<dbReference type="GO" id="GO:0009244">
    <property type="term" value="P:lipopolysaccharide core region biosynthetic process"/>
    <property type="evidence" value="ECO:0007669"/>
    <property type="project" value="TreeGrafter"/>
</dbReference>
<evidence type="ECO:0000313" key="9">
    <source>
        <dbReference type="EMBL" id="SNU93823.1"/>
    </source>
</evidence>
<feature type="transmembrane region" description="Helical" evidence="7">
    <location>
        <begin position="181"/>
        <end position="199"/>
    </location>
</feature>
<evidence type="ECO:0000256" key="6">
    <source>
        <dbReference type="ARBA" id="ARBA00023136"/>
    </source>
</evidence>
<reference evidence="9 10" key="1">
    <citation type="submission" date="2017-06" db="EMBL/GenBank/DDBJ databases">
        <authorList>
            <consortium name="Pathogen Informatics"/>
        </authorList>
    </citation>
    <scope>NUCLEOTIDE SEQUENCE [LARGE SCALE GENOMIC DNA]</scope>
    <source>
        <strain evidence="9 10">NCTC10570</strain>
    </source>
</reference>
<dbReference type="InterPro" id="IPR017850">
    <property type="entry name" value="Alkaline_phosphatase_core_sf"/>
</dbReference>
<dbReference type="eggNOG" id="COG2194">
    <property type="taxonomic scope" value="Bacteria"/>
</dbReference>
<dbReference type="EC" id="2.7.-.-" evidence="9"/>
<organism evidence="9 10">
    <name type="scientific">Megamonas hypermegale</name>
    <dbReference type="NCBI Taxonomy" id="158847"/>
    <lineage>
        <taxon>Bacteria</taxon>
        <taxon>Bacillati</taxon>
        <taxon>Bacillota</taxon>
        <taxon>Negativicutes</taxon>
        <taxon>Selenomonadales</taxon>
        <taxon>Selenomonadaceae</taxon>
        <taxon>Megamonas</taxon>
    </lineage>
</organism>
<evidence type="ECO:0000256" key="1">
    <source>
        <dbReference type="ARBA" id="ARBA00004651"/>
    </source>
</evidence>
<evidence type="ECO:0000256" key="2">
    <source>
        <dbReference type="ARBA" id="ARBA00022475"/>
    </source>
</evidence>
<dbReference type="CDD" id="cd16017">
    <property type="entry name" value="LptA"/>
    <property type="match status" value="1"/>
</dbReference>
<protein>
    <submittedName>
        <fullName evidence="9">Phosphoethanolamine transferase CptA</fullName>
        <ecNumber evidence="9">2.7.-.-</ecNumber>
    </submittedName>
</protein>
<keyword evidence="6 7" id="KW-0472">Membrane</keyword>
<dbReference type="AlphaFoldDB" id="A0A239TAD9"/>
<dbReference type="PANTHER" id="PTHR30443:SF2">
    <property type="entry name" value="PHOSPHOETHANOLAMINE TRANSFERASE EPTC"/>
    <property type="match status" value="1"/>
</dbReference>
<dbReference type="Gene3D" id="3.40.720.10">
    <property type="entry name" value="Alkaline Phosphatase, subunit A"/>
    <property type="match status" value="1"/>
</dbReference>
<dbReference type="GO" id="GO:0016776">
    <property type="term" value="F:phosphotransferase activity, phosphate group as acceptor"/>
    <property type="evidence" value="ECO:0007669"/>
    <property type="project" value="TreeGrafter"/>
</dbReference>
<dbReference type="InterPro" id="IPR058130">
    <property type="entry name" value="PEA_transf_C"/>
</dbReference>
<dbReference type="GO" id="GO:0005886">
    <property type="term" value="C:plasma membrane"/>
    <property type="evidence" value="ECO:0007669"/>
    <property type="project" value="UniProtKB-SubCell"/>
</dbReference>
<feature type="domain" description="Sulfatase N-terminal" evidence="8">
    <location>
        <begin position="248"/>
        <end position="542"/>
    </location>
</feature>
<sequence length="575" mass="67427">MILIDRFKLSLKKIYNGFKDIISSPAKVINLCWQKIFKVIEQEFFFISLMMIFNFMPYLYLFCLYNQYENAIGGLFKPFSVIIFMGLIINSLHGRLKKYLKYFILSISMILSLMELFIISKYYTFTTAGIISVIIGTNLHETIEFITMYFSWSYLIFIIALALCIYVLNYISKKVKLNNKLVILFLPYFCLYSLFYAIIPGKNLTECLTFTRLIAPVEQAVEDAIAFREIYTNMQNNVQILDKGRDIPNIVFILGESTSKGHMSLYGYPLETTPKMDKMAQNNELYVFKDVISSHAYTIGSLREVFTFHNYEATNKWYECNNLFDIMKKAGYKTYWLSNQETSGQWANVALAYANRCDYKKFTGIRQSYEKSYRADGELLPLLYEAMNNDSDKNFYVLHLMGCHGEYENRYTPDFTKFSDVDETKGIGIIKTQEAKTKRAQYDNAILYNDMIVTQIMEAFKDKDAIVIYMPDHGEEVYDLKNFNGHSDDNPTKSMLEIPFVIYTTEKFKQKYPLVDAQIRASVDKKYMTDDLIHTILDITGIKTPEFQETRSIINPYYNQERKRIFLDKDYDNWQ</sequence>
<keyword evidence="2" id="KW-1003">Cell membrane</keyword>
<dbReference type="PANTHER" id="PTHR30443">
    <property type="entry name" value="INNER MEMBRANE PROTEIN"/>
    <property type="match status" value="1"/>
</dbReference>
<keyword evidence="10" id="KW-1185">Reference proteome</keyword>
<comment type="subcellular location">
    <subcellularLocation>
        <location evidence="1">Cell membrane</location>
        <topology evidence="1">Multi-pass membrane protein</topology>
    </subcellularLocation>
</comment>
<dbReference type="Pfam" id="PF00884">
    <property type="entry name" value="Sulfatase"/>
    <property type="match status" value="1"/>
</dbReference>
<evidence type="ECO:0000256" key="7">
    <source>
        <dbReference type="SAM" id="Phobius"/>
    </source>
</evidence>
<gene>
    <name evidence="9" type="primary">cptA_1</name>
    <name evidence="9" type="ORF">SAMEA4364220_00089</name>
</gene>
<proteinExistence type="predicted"/>
<evidence type="ECO:0000256" key="4">
    <source>
        <dbReference type="ARBA" id="ARBA00022692"/>
    </source>
</evidence>
<keyword evidence="5 7" id="KW-1133">Transmembrane helix</keyword>
<feature type="transmembrane region" description="Helical" evidence="7">
    <location>
        <begin position="74"/>
        <end position="92"/>
    </location>
</feature>
<evidence type="ECO:0000313" key="10">
    <source>
        <dbReference type="Proteomes" id="UP000215383"/>
    </source>
</evidence>
<evidence type="ECO:0000259" key="8">
    <source>
        <dbReference type="Pfam" id="PF00884"/>
    </source>
</evidence>
<dbReference type="Proteomes" id="UP000215383">
    <property type="component" value="Chromosome 1"/>
</dbReference>
<dbReference type="SUPFAM" id="SSF53649">
    <property type="entry name" value="Alkaline phosphatase-like"/>
    <property type="match status" value="1"/>
</dbReference>
<dbReference type="InterPro" id="IPR000917">
    <property type="entry name" value="Sulfatase_N"/>
</dbReference>
<evidence type="ECO:0000256" key="3">
    <source>
        <dbReference type="ARBA" id="ARBA00022679"/>
    </source>
</evidence>
<name>A0A239TAD9_9FIRM</name>
<dbReference type="InterPro" id="IPR040423">
    <property type="entry name" value="PEA_transferase"/>
</dbReference>
<accession>A0A239TAD9</accession>
<feature type="transmembrane region" description="Helical" evidence="7">
    <location>
        <begin position="99"/>
        <end position="119"/>
    </location>
</feature>